<keyword evidence="1" id="KW-0732">Signal</keyword>
<protein>
    <submittedName>
        <fullName evidence="2">Uncharacterized protein</fullName>
    </submittedName>
</protein>
<organism evidence="2">
    <name type="scientific">Magnetofaba australis IT-1</name>
    <dbReference type="NCBI Taxonomy" id="1434232"/>
    <lineage>
        <taxon>Bacteria</taxon>
        <taxon>Pseudomonadati</taxon>
        <taxon>Pseudomonadota</taxon>
        <taxon>Magnetococcia</taxon>
        <taxon>Magnetococcales</taxon>
        <taxon>Magnetococcaceae</taxon>
        <taxon>Magnetofaba</taxon>
    </lineage>
</organism>
<dbReference type="EMBL" id="KF933436">
    <property type="protein sequence ID" value="AHG23910.1"/>
    <property type="molecule type" value="Genomic_DNA"/>
</dbReference>
<evidence type="ECO:0000313" key="2">
    <source>
        <dbReference type="EMBL" id="AHG23910.1"/>
    </source>
</evidence>
<feature type="signal peptide" evidence="1">
    <location>
        <begin position="1"/>
        <end position="21"/>
    </location>
</feature>
<proteinExistence type="predicted"/>
<reference evidence="3 4" key="2">
    <citation type="journal article" date="2016" name="BMC Genomics">
        <title>Combined genomic and structural analyses of a cultured magnetotactic bacterium reveals its niche adaptation to a dynamic environment.</title>
        <authorList>
            <person name="Araujo A.C."/>
            <person name="Morillo V."/>
            <person name="Cypriano J."/>
            <person name="Teixeira L.C."/>
            <person name="Leao P."/>
            <person name="Lyra S."/>
            <person name="Almeida L.G."/>
            <person name="Bazylinski D.A."/>
            <person name="Vasconcellos A.T."/>
            <person name="Abreu F."/>
            <person name="Lins U."/>
        </authorList>
    </citation>
    <scope>NUCLEOTIDE SEQUENCE [LARGE SCALE GENOMIC DNA]</scope>
    <source>
        <strain evidence="3 4">IT-1</strain>
    </source>
</reference>
<dbReference type="EMBL" id="LVJN01000004">
    <property type="protein sequence ID" value="OSM08657.1"/>
    <property type="molecule type" value="Genomic_DNA"/>
</dbReference>
<evidence type="ECO:0000256" key="1">
    <source>
        <dbReference type="SAM" id="SignalP"/>
    </source>
</evidence>
<name>W0LP33_9PROT</name>
<dbReference type="AlphaFoldDB" id="W0LP33"/>
<sequence>MAAGWAALMGAVLAAAGLAGGAAVNSTLPGPTKVNFSPSARVAFKSVKGMIFPLFRSSWYRRCGAWIVLIVFARRRFSPEGYITTL</sequence>
<reference evidence="2" key="1">
    <citation type="journal article" date="2014" name="Front. Microbiol.">
        <title>Isolation, cultivation and genomic analysis of magnetosome biomineralization genes of a new genus of South-seeking magnetotactic cocci within the Alphaproteobacteria.</title>
        <authorList>
            <person name="Morillo V."/>
            <person name="Abreu F."/>
            <person name="Araujo A.C."/>
            <person name="de Almeida L.G."/>
            <person name="Enrich-Prast A."/>
            <person name="Farina M."/>
            <person name="de Vasconcelos A.T."/>
            <person name="Bazylinski D.A."/>
            <person name="Lins U."/>
        </authorList>
    </citation>
    <scope>NUCLEOTIDE SEQUENCE</scope>
    <source>
        <strain evidence="2">IT-1</strain>
    </source>
</reference>
<dbReference type="Proteomes" id="UP000194003">
    <property type="component" value="Unassembled WGS sequence"/>
</dbReference>
<evidence type="ECO:0000313" key="4">
    <source>
        <dbReference type="Proteomes" id="UP000194003"/>
    </source>
</evidence>
<evidence type="ECO:0000313" key="3">
    <source>
        <dbReference type="EMBL" id="OSM08657.1"/>
    </source>
</evidence>
<feature type="chain" id="PRO_5011105857" evidence="1">
    <location>
        <begin position="22"/>
        <end position="86"/>
    </location>
</feature>
<keyword evidence="4" id="KW-1185">Reference proteome</keyword>
<accession>W0LP33</accession>
<gene>
    <name evidence="3" type="ORF">MAIT1_04936</name>
    <name evidence="2" type="ORF">MIIT1_04936</name>
</gene>